<accession>A0AAD5LTX7</accession>
<protein>
    <submittedName>
        <fullName evidence="2">Uncharacterized protein</fullName>
    </submittedName>
</protein>
<feature type="region of interest" description="Disordered" evidence="1">
    <location>
        <begin position="73"/>
        <end position="120"/>
    </location>
</feature>
<evidence type="ECO:0000256" key="1">
    <source>
        <dbReference type="SAM" id="MobiDB-lite"/>
    </source>
</evidence>
<gene>
    <name evidence="2" type="ORF">P43SY_010009</name>
</gene>
<keyword evidence="3" id="KW-1185">Reference proteome</keyword>
<dbReference type="EMBL" id="JAKCXM010000616">
    <property type="protein sequence ID" value="KAJ0392549.1"/>
    <property type="molecule type" value="Genomic_DNA"/>
</dbReference>
<proteinExistence type="predicted"/>
<evidence type="ECO:0000313" key="3">
    <source>
        <dbReference type="Proteomes" id="UP001209570"/>
    </source>
</evidence>
<feature type="compositionally biased region" description="Basic residues" evidence="1">
    <location>
        <begin position="91"/>
        <end position="103"/>
    </location>
</feature>
<sequence length="1110" mass="123452">MTQTGVPIERPASPEGKERARDEDEDLVLQHYTFLPEHLRHYLRRQTAEDDAAERDAVRQARRTRSAALVASILYEPPAPETENQATARRPSPRKRKAPRAKPKTPLPSTAATPPQTPRLYSAEVEHELTKRMTLDHAVGQLELYTRELELAIDSLDASLGEAWVWDASRRVATSSQGSVALPTLLQLHRRVVQTVASCLPDCDVYLAVYNALPLADVTGSSPTASLRYVAASPFSAMLQRVLPRDGARAVSLETLDTLEPTLIADIATAPALRRVEPRETATGPFACLALVDETESRALGVLGVDACRRAQSLRPENMTPQALFEFLQRKRLPDAAVELQRLRFGGRQLLAITEVDLQHRPAYRHLKIATKKRLLELIAALKRGVPLHLVRPPRFFADDDDVLAFLDDVVACSGRFLDWYARRVHWHRVLARTTLDPNATSLDVYAALVLAVGQALVGVERVSVWKISEEGRAIDAIASTQLPDDRLLPFLHWNERQMRRVALYAESRDLDGRLIQGTIQRIVLSNQPNAHEDEDSDGAPVSDPLALIAPRQRTCERATYHVSWSNRTQQTLSWRQLRQHLAVRPMNAKHHQLAQLLQRVRDCDRQPPAEPWRLADPNAFVFCWSDPGRPDDVVYALQADFAGESAAASERDPASMERHREQFLARAVSITRRHLACVRGREARTLHRQLSTVKTTREFHSVGISPSGDALRALQGIVDFVFAEIEGALPGTQQQIAELAADGSTLRYMFAGGGSTLRGRELQRNVGVVSFRCLDTRSPLIVGPQSELRARLRVLSSSPTAGTDEDLPYVLVPLVHDDLCLGVLSVNRFIDVPKGRPDEPQPEHGVVDYLLSVARPLATALYAKRRSHALFELQQLGLEPLRTPQQLFLAACKALQDVMVGLWKTRVVHVDFARGKSTALVDWTESERQAATTTLATRVLPLGLRVDELLPDTIGAHWREPTGSAGPSADELLRVWAEHDAAFHRDREEWRLDMVDPKQSAQAEHKAAAKRGAHATVIPDSELRRRDNQLVRDRYYRLEPEETGGGGLQTAARATNPKYLSHALQRFFLTDSVQYASVASLDRSGSDGSAVFLATALLPQFLASGRGPV</sequence>
<name>A0AAD5LTX7_PYTIN</name>
<organism evidence="2 3">
    <name type="scientific">Pythium insidiosum</name>
    <name type="common">Pythiosis disease agent</name>
    <dbReference type="NCBI Taxonomy" id="114742"/>
    <lineage>
        <taxon>Eukaryota</taxon>
        <taxon>Sar</taxon>
        <taxon>Stramenopiles</taxon>
        <taxon>Oomycota</taxon>
        <taxon>Peronosporomycetes</taxon>
        <taxon>Pythiales</taxon>
        <taxon>Pythiaceae</taxon>
        <taxon>Pythium</taxon>
    </lineage>
</organism>
<dbReference type="AlphaFoldDB" id="A0AAD5LTX7"/>
<comment type="caution">
    <text evidence="2">The sequence shown here is derived from an EMBL/GenBank/DDBJ whole genome shotgun (WGS) entry which is preliminary data.</text>
</comment>
<dbReference type="Proteomes" id="UP001209570">
    <property type="component" value="Unassembled WGS sequence"/>
</dbReference>
<evidence type="ECO:0000313" key="2">
    <source>
        <dbReference type="EMBL" id="KAJ0392549.1"/>
    </source>
</evidence>
<feature type="region of interest" description="Disordered" evidence="1">
    <location>
        <begin position="1"/>
        <end position="25"/>
    </location>
</feature>
<reference evidence="2" key="1">
    <citation type="submission" date="2021-12" db="EMBL/GenBank/DDBJ databases">
        <title>Prjna785345.</title>
        <authorList>
            <person name="Rujirawat T."/>
            <person name="Krajaejun T."/>
        </authorList>
    </citation>
    <scope>NUCLEOTIDE SEQUENCE</scope>
    <source>
        <strain evidence="2">Pi057C3</strain>
    </source>
</reference>